<dbReference type="RefSeq" id="WP_211351372.1">
    <property type="nucleotide sequence ID" value="NZ_JBIUBA010000056.1"/>
</dbReference>
<organism evidence="6 7">
    <name type="scientific">Saccharothrix variisporea</name>
    <dbReference type="NCBI Taxonomy" id="543527"/>
    <lineage>
        <taxon>Bacteria</taxon>
        <taxon>Bacillati</taxon>
        <taxon>Actinomycetota</taxon>
        <taxon>Actinomycetes</taxon>
        <taxon>Pseudonocardiales</taxon>
        <taxon>Pseudonocardiaceae</taxon>
        <taxon>Saccharothrix</taxon>
    </lineage>
</organism>
<dbReference type="InterPro" id="IPR050239">
    <property type="entry name" value="Sigma-70_RNA_pol_init_factors"/>
</dbReference>
<dbReference type="AlphaFoldDB" id="A0A495XFA8"/>
<keyword evidence="1" id="KW-0805">Transcription regulation</keyword>
<dbReference type="Pfam" id="PF04545">
    <property type="entry name" value="Sigma70_r4"/>
    <property type="match status" value="1"/>
</dbReference>
<dbReference type="PANTHER" id="PTHR30603">
    <property type="entry name" value="RNA POLYMERASE SIGMA FACTOR RPO"/>
    <property type="match status" value="1"/>
</dbReference>
<dbReference type="SUPFAM" id="SSF88659">
    <property type="entry name" value="Sigma3 and sigma4 domains of RNA polymerase sigma factors"/>
    <property type="match status" value="2"/>
</dbReference>
<evidence type="ECO:0000313" key="7">
    <source>
        <dbReference type="Proteomes" id="UP000272729"/>
    </source>
</evidence>
<dbReference type="PROSITE" id="PS00716">
    <property type="entry name" value="SIGMA70_2"/>
    <property type="match status" value="1"/>
</dbReference>
<reference evidence="6 7" key="1">
    <citation type="submission" date="2018-10" db="EMBL/GenBank/DDBJ databases">
        <title>Sequencing the genomes of 1000 actinobacteria strains.</title>
        <authorList>
            <person name="Klenk H.-P."/>
        </authorList>
    </citation>
    <scope>NUCLEOTIDE SEQUENCE [LARGE SCALE GENOMIC DNA]</scope>
    <source>
        <strain evidence="6 7">DSM 43911</strain>
    </source>
</reference>
<protein>
    <submittedName>
        <fullName evidence="6">RNA polymerase primary sigma factor</fullName>
    </submittedName>
</protein>
<accession>A0A495XFA8</accession>
<keyword evidence="7" id="KW-1185">Reference proteome</keyword>
<evidence type="ECO:0000256" key="3">
    <source>
        <dbReference type="ARBA" id="ARBA00023125"/>
    </source>
</evidence>
<evidence type="ECO:0000256" key="2">
    <source>
        <dbReference type="ARBA" id="ARBA00023082"/>
    </source>
</evidence>
<dbReference type="PRINTS" id="PR00046">
    <property type="entry name" value="SIGMA70FCT"/>
</dbReference>
<evidence type="ECO:0000256" key="4">
    <source>
        <dbReference type="ARBA" id="ARBA00023163"/>
    </source>
</evidence>
<dbReference type="EMBL" id="RBXR01000001">
    <property type="protein sequence ID" value="RKT72687.1"/>
    <property type="molecule type" value="Genomic_DNA"/>
</dbReference>
<sequence length="297" mass="33026">MRDFLGQIGRTPLLTAEQEVALGERIEAGVLARERLDRAEQGCGTEGLTAAERADLERLVRDGRRAKDHMVRANLRLVVSIARRYATSEGMPLADLVQEGTIGMMHAVDKFDHRRGLKFSTYATWWIKQAVSRAHADQSRTIRLPTHMADVLYRVKKAQADRPRTPEELAEEVGVPVDKVVLALRYARDPVSLHVRLGDDGDAELGDLLPDDAPDPGEVVAEAAVRPALDKVLGTLTEREAEVISLRYGLSDETPLSLDEIGRRYGLTRERIRQIEAKGMGKLRQGTRTRVLAELIA</sequence>
<feature type="domain" description="RNA polymerase sigma-70" evidence="5">
    <location>
        <begin position="257"/>
        <end position="283"/>
    </location>
</feature>
<dbReference type="Pfam" id="PF04542">
    <property type="entry name" value="Sigma70_r2"/>
    <property type="match status" value="1"/>
</dbReference>
<dbReference type="InterPro" id="IPR013324">
    <property type="entry name" value="RNA_pol_sigma_r3/r4-like"/>
</dbReference>
<dbReference type="GO" id="GO:0016987">
    <property type="term" value="F:sigma factor activity"/>
    <property type="evidence" value="ECO:0007669"/>
    <property type="project" value="UniProtKB-KW"/>
</dbReference>
<dbReference type="NCBIfam" id="TIGR02937">
    <property type="entry name" value="sigma70-ECF"/>
    <property type="match status" value="1"/>
</dbReference>
<dbReference type="InterPro" id="IPR009042">
    <property type="entry name" value="RNA_pol_sigma70_r1_2"/>
</dbReference>
<evidence type="ECO:0000256" key="1">
    <source>
        <dbReference type="ARBA" id="ARBA00023015"/>
    </source>
</evidence>
<dbReference type="InterPro" id="IPR007630">
    <property type="entry name" value="RNA_pol_sigma70_r4"/>
</dbReference>
<dbReference type="GO" id="GO:0006352">
    <property type="term" value="P:DNA-templated transcription initiation"/>
    <property type="evidence" value="ECO:0007669"/>
    <property type="project" value="InterPro"/>
</dbReference>
<dbReference type="Proteomes" id="UP000272729">
    <property type="component" value="Unassembled WGS sequence"/>
</dbReference>
<evidence type="ECO:0000259" key="5">
    <source>
        <dbReference type="PROSITE" id="PS00716"/>
    </source>
</evidence>
<dbReference type="InterPro" id="IPR007624">
    <property type="entry name" value="RNA_pol_sigma70_r3"/>
</dbReference>
<proteinExistence type="predicted"/>
<dbReference type="InterPro" id="IPR036388">
    <property type="entry name" value="WH-like_DNA-bd_sf"/>
</dbReference>
<dbReference type="Pfam" id="PF00140">
    <property type="entry name" value="Sigma70_r1_2"/>
    <property type="match status" value="1"/>
</dbReference>
<evidence type="ECO:0000313" key="6">
    <source>
        <dbReference type="EMBL" id="RKT72687.1"/>
    </source>
</evidence>
<dbReference type="InterPro" id="IPR007627">
    <property type="entry name" value="RNA_pol_sigma70_r2"/>
</dbReference>
<comment type="caution">
    <text evidence="6">The sequence shown here is derived from an EMBL/GenBank/DDBJ whole genome shotgun (WGS) entry which is preliminary data.</text>
</comment>
<dbReference type="Pfam" id="PF04539">
    <property type="entry name" value="Sigma70_r3"/>
    <property type="match status" value="1"/>
</dbReference>
<gene>
    <name evidence="6" type="ORF">DFJ66_6011</name>
</gene>
<dbReference type="GO" id="GO:0003677">
    <property type="term" value="F:DNA binding"/>
    <property type="evidence" value="ECO:0007669"/>
    <property type="project" value="UniProtKB-KW"/>
</dbReference>
<dbReference type="InterPro" id="IPR014284">
    <property type="entry name" value="RNA_pol_sigma-70_dom"/>
</dbReference>
<keyword evidence="4" id="KW-0804">Transcription</keyword>
<keyword evidence="2" id="KW-0731">Sigma factor</keyword>
<dbReference type="Gene3D" id="1.10.601.10">
    <property type="entry name" value="RNA Polymerase Primary Sigma Factor"/>
    <property type="match status" value="1"/>
</dbReference>
<keyword evidence="3" id="KW-0238">DNA-binding</keyword>
<name>A0A495XFA8_9PSEU</name>
<dbReference type="CDD" id="cd06171">
    <property type="entry name" value="Sigma70_r4"/>
    <property type="match status" value="1"/>
</dbReference>
<dbReference type="PANTHER" id="PTHR30603:SF59">
    <property type="entry name" value="RNA POLYMERASE PRINCIPAL SIGMA FACTOR HRDA"/>
    <property type="match status" value="1"/>
</dbReference>
<dbReference type="Gene3D" id="1.10.10.10">
    <property type="entry name" value="Winged helix-like DNA-binding domain superfamily/Winged helix DNA-binding domain"/>
    <property type="match status" value="2"/>
</dbReference>
<dbReference type="InterPro" id="IPR013325">
    <property type="entry name" value="RNA_pol_sigma_r2"/>
</dbReference>
<dbReference type="InterPro" id="IPR000943">
    <property type="entry name" value="RNA_pol_sigma70"/>
</dbReference>
<dbReference type="SUPFAM" id="SSF88946">
    <property type="entry name" value="Sigma2 domain of RNA polymerase sigma factors"/>
    <property type="match status" value="1"/>
</dbReference>